<name>N4V0H3_FUSC1</name>
<protein>
    <submittedName>
        <fullName evidence="1">Uncharacterized protein</fullName>
    </submittedName>
</protein>
<dbReference type="VEuPathDB" id="FungiDB:FOC1_g10003026"/>
<dbReference type="OrthoDB" id="7464126at2759"/>
<evidence type="ECO:0000313" key="1">
    <source>
        <dbReference type="EMBL" id="ENH75885.1"/>
    </source>
</evidence>
<gene>
    <name evidence="1" type="ORF">FOC1_g10003026</name>
</gene>
<dbReference type="EMBL" id="KB729949">
    <property type="protein sequence ID" value="ENH75885.1"/>
    <property type="molecule type" value="Genomic_DNA"/>
</dbReference>
<dbReference type="AlphaFoldDB" id="N4V0H3"/>
<dbReference type="STRING" id="1229664.N4V0H3"/>
<dbReference type="Proteomes" id="UP000016928">
    <property type="component" value="Unassembled WGS sequence"/>
</dbReference>
<sequence length="157" mass="16937">MQLNYGTKIVISTKDLIFPPGTLQGKPKAFSILYRFGDDPDSWRTFTCDTGTEQVHTLTADSSHGTEVAVNFRKDTSSRYKIHAIVYGLRQITDKAVLNQVASAAEIAGALLVHNTSFGVNSSNDPWYGKLKTAAIFYTVDGVLACASGVEGGAIVF</sequence>
<evidence type="ECO:0000313" key="2">
    <source>
        <dbReference type="Proteomes" id="UP000016928"/>
    </source>
</evidence>
<organism evidence="1 2">
    <name type="scientific">Fusarium oxysporum f. sp. cubense (strain race 1)</name>
    <name type="common">Panama disease fungus</name>
    <dbReference type="NCBI Taxonomy" id="1229664"/>
    <lineage>
        <taxon>Eukaryota</taxon>
        <taxon>Fungi</taxon>
        <taxon>Dikarya</taxon>
        <taxon>Ascomycota</taxon>
        <taxon>Pezizomycotina</taxon>
        <taxon>Sordariomycetes</taxon>
        <taxon>Hypocreomycetidae</taxon>
        <taxon>Hypocreales</taxon>
        <taxon>Nectriaceae</taxon>
        <taxon>Fusarium</taxon>
        <taxon>Fusarium oxysporum species complex</taxon>
    </lineage>
</organism>
<dbReference type="HOGENOM" id="CLU_1677928_0_0_1"/>
<proteinExistence type="predicted"/>
<reference evidence="2" key="2">
    <citation type="journal article" date="2014" name="PLoS ONE">
        <title>Genome and Transcriptome Analysis of the Fungal Pathogen Fusarium oxysporum f. sp. cubense Causing Banana Vascular Wilt Disease.</title>
        <authorList>
            <person name="Guo L."/>
            <person name="Han L."/>
            <person name="Yang L."/>
            <person name="Zeng H."/>
            <person name="Fan D."/>
            <person name="Zhu Y."/>
            <person name="Feng Y."/>
            <person name="Wang G."/>
            <person name="Peng C."/>
            <person name="Jiang X."/>
            <person name="Zhou D."/>
            <person name="Ni P."/>
            <person name="Liang C."/>
            <person name="Liu L."/>
            <person name="Wang J."/>
            <person name="Mao C."/>
            <person name="Fang X."/>
            <person name="Peng M."/>
            <person name="Huang J."/>
        </authorList>
    </citation>
    <scope>NUCLEOTIDE SEQUENCE [LARGE SCALE GENOMIC DNA]</scope>
    <source>
        <strain evidence="2">race 1</strain>
    </source>
</reference>
<accession>N4V0H3</accession>
<reference evidence="2" key="1">
    <citation type="submission" date="2012-09" db="EMBL/GenBank/DDBJ databases">
        <title>Genome sequencing and comparative transcriptomics of race 1 and race 4 of banana pathogen: Fusarium oxysporum f. sp. cubense.</title>
        <authorList>
            <person name="Fang X."/>
            <person name="Huang J."/>
        </authorList>
    </citation>
    <scope>NUCLEOTIDE SEQUENCE [LARGE SCALE GENOMIC DNA]</scope>
    <source>
        <strain evidence="2">race 1</strain>
    </source>
</reference>